<evidence type="ECO:0000256" key="6">
    <source>
        <dbReference type="ARBA" id="ARBA00022777"/>
    </source>
</evidence>
<keyword evidence="3" id="KW-0723">Serine/threonine-protein kinase</keyword>
<feature type="region of interest" description="Disordered" evidence="9">
    <location>
        <begin position="458"/>
        <end position="492"/>
    </location>
</feature>
<evidence type="ECO:0000256" key="7">
    <source>
        <dbReference type="ARBA" id="ARBA00022840"/>
    </source>
</evidence>
<dbReference type="PROSITE" id="PS00109">
    <property type="entry name" value="PROTEIN_KINASE_TYR"/>
    <property type="match status" value="1"/>
</dbReference>
<comment type="cofactor">
    <cofactor evidence="1">
        <name>Mn(2+)</name>
        <dbReference type="ChEBI" id="CHEBI:29035"/>
    </cofactor>
</comment>
<dbReference type="PANTHER" id="PTHR46485:SF5">
    <property type="entry name" value="CENTER DIVIDER, ISOFORM A"/>
    <property type="match status" value="1"/>
</dbReference>
<evidence type="ECO:0000313" key="11">
    <source>
        <dbReference type="EMBL" id="CAD6192051.1"/>
    </source>
</evidence>
<dbReference type="Proteomes" id="UP000835052">
    <property type="component" value="Unassembled WGS sequence"/>
</dbReference>
<dbReference type="GO" id="GO:0004674">
    <property type="term" value="F:protein serine/threonine kinase activity"/>
    <property type="evidence" value="ECO:0007669"/>
    <property type="project" value="UniProtKB-KW"/>
</dbReference>
<dbReference type="Gene3D" id="1.10.510.10">
    <property type="entry name" value="Transferase(Phosphotransferase) domain 1"/>
    <property type="match status" value="1"/>
</dbReference>
<feature type="compositionally biased region" description="Acidic residues" evidence="9">
    <location>
        <begin position="625"/>
        <end position="637"/>
    </location>
</feature>
<feature type="domain" description="Protein kinase" evidence="10">
    <location>
        <begin position="179"/>
        <end position="447"/>
    </location>
</feature>
<name>A0A8S1HBR9_9PELO</name>
<dbReference type="GO" id="GO:0005737">
    <property type="term" value="C:cytoplasm"/>
    <property type="evidence" value="ECO:0007669"/>
    <property type="project" value="TreeGrafter"/>
</dbReference>
<accession>A0A8S1HBR9</accession>
<dbReference type="InterPro" id="IPR011009">
    <property type="entry name" value="Kinase-like_dom_sf"/>
</dbReference>
<dbReference type="InterPro" id="IPR050940">
    <property type="entry name" value="Actin_reg-Ser/Thr_kinase"/>
</dbReference>
<keyword evidence="6" id="KW-0418">Kinase</keyword>
<evidence type="ECO:0000256" key="9">
    <source>
        <dbReference type="SAM" id="MobiDB-lite"/>
    </source>
</evidence>
<dbReference type="GO" id="GO:0005634">
    <property type="term" value="C:nucleus"/>
    <property type="evidence" value="ECO:0007669"/>
    <property type="project" value="TreeGrafter"/>
</dbReference>
<feature type="compositionally biased region" description="Low complexity" evidence="9">
    <location>
        <begin position="108"/>
        <end position="123"/>
    </location>
</feature>
<evidence type="ECO:0000256" key="8">
    <source>
        <dbReference type="ARBA" id="ARBA00023211"/>
    </source>
</evidence>
<dbReference type="GO" id="GO:0005524">
    <property type="term" value="F:ATP binding"/>
    <property type="evidence" value="ECO:0007669"/>
    <property type="project" value="UniProtKB-KW"/>
</dbReference>
<evidence type="ECO:0000256" key="1">
    <source>
        <dbReference type="ARBA" id="ARBA00001936"/>
    </source>
</evidence>
<dbReference type="Pfam" id="PF00069">
    <property type="entry name" value="Pkinase"/>
    <property type="match status" value="1"/>
</dbReference>
<gene>
    <name evidence="11" type="ORF">CAUJ_LOCUS7970</name>
</gene>
<proteinExistence type="predicted"/>
<keyword evidence="7" id="KW-0067">ATP-binding</keyword>
<dbReference type="EMBL" id="CAJGYM010000025">
    <property type="protein sequence ID" value="CAD6192051.1"/>
    <property type="molecule type" value="Genomic_DNA"/>
</dbReference>
<dbReference type="GO" id="GO:0030036">
    <property type="term" value="P:actin cytoskeleton organization"/>
    <property type="evidence" value="ECO:0007669"/>
    <property type="project" value="TreeGrafter"/>
</dbReference>
<keyword evidence="4" id="KW-0808">Transferase</keyword>
<organism evidence="11 12">
    <name type="scientific">Caenorhabditis auriculariae</name>
    <dbReference type="NCBI Taxonomy" id="2777116"/>
    <lineage>
        <taxon>Eukaryota</taxon>
        <taxon>Metazoa</taxon>
        <taxon>Ecdysozoa</taxon>
        <taxon>Nematoda</taxon>
        <taxon>Chromadorea</taxon>
        <taxon>Rhabditida</taxon>
        <taxon>Rhabditina</taxon>
        <taxon>Rhabditomorpha</taxon>
        <taxon>Rhabditoidea</taxon>
        <taxon>Rhabditidae</taxon>
        <taxon>Peloderinae</taxon>
        <taxon>Caenorhabditis</taxon>
    </lineage>
</organism>
<reference evidence="11" key="1">
    <citation type="submission" date="2020-10" db="EMBL/GenBank/DDBJ databases">
        <authorList>
            <person name="Kikuchi T."/>
        </authorList>
    </citation>
    <scope>NUCLEOTIDE SEQUENCE</scope>
    <source>
        <strain evidence="11">NKZ352</strain>
    </source>
</reference>
<evidence type="ECO:0000256" key="5">
    <source>
        <dbReference type="ARBA" id="ARBA00022741"/>
    </source>
</evidence>
<dbReference type="PANTHER" id="PTHR46485">
    <property type="entry name" value="LIM DOMAIN KINASE 1"/>
    <property type="match status" value="1"/>
</dbReference>
<feature type="region of interest" description="Disordered" evidence="9">
    <location>
        <begin position="622"/>
        <end position="649"/>
    </location>
</feature>
<protein>
    <recommendedName>
        <fullName evidence="10">Protein kinase domain-containing protein</fullName>
    </recommendedName>
</protein>
<comment type="caution">
    <text evidence="11">The sequence shown here is derived from an EMBL/GenBank/DDBJ whole genome shotgun (WGS) entry which is preliminary data.</text>
</comment>
<evidence type="ECO:0000256" key="4">
    <source>
        <dbReference type="ARBA" id="ARBA00022679"/>
    </source>
</evidence>
<sequence>MQRINYETASGRIKRFSADGLTPKANFSPKNDGNSYERPSARCSKRVLDGMCTKMATTSSNMAVAPSTSSSFSDGSDVDENDHVLRRYFAASCDKEEVLPKGLETTHPLTPSSSPNATTTSAAGDFDDSALNMSTCSSSCSTKSHQSSSASPSSSTSSLSQQLHPAVAILGPLYASDDFDVLEPLGEGFFNKVFKVRHKTTGEVLVLKESKSAAVGGCRRAAHADAAREAAIMRRLRNDNVISLRGICISIDELGQWDANLLVSYCDGGSLSRLILDHSRTFSWRQRIRYAHDIASAMAYTHQQKIIHRDLTSMNVLIEHSKDGLDGQWGRAIVADFGLSCPFPKRGEKLAQVGTTYFMSPECLKEEFYDEKSDVFSFGIILCQMIARIDADPDGGLQRTSNFGLDYMLFTPMCPVDTPIELLKLAFRSCVMDPAARLSFTEIQAYLSKILASLPPTVSSPDLQGKESRLGRSRSDAALKRPKGMTRKLSSNPFVVPPSVRTVIEGEEDDKSSVMLMEELARDAARDDPKFVHTNPFQVHERYRKERKIFPRKNSHSSRRRSETKPESSVTRVLTPRKQRRRCMSLPLLAESPSTALSSLGPRCFDSLDGRRRLSRRDTVIIVDPQEDDEDEEDEELAANGSPAGGIPMAFRDFDRKFLKQMKRFPSRRHTLIPECANNNSIHSNKNSSTTPLSRRHKSDDATYNLTPYERKQSPSSQSRASLATLTPAILATPPSAKENLFTAADIRNNEVRTSAKRDLSSEGYTTAPEAVLEKNYSCEERAVDTVVSQTPTSSTRRRLTRVCSATHRNSSDCCIL</sequence>
<feature type="compositionally biased region" description="Basic residues" evidence="9">
    <location>
        <begin position="546"/>
        <end position="559"/>
    </location>
</feature>
<feature type="compositionally biased region" description="Basic and acidic residues" evidence="9">
    <location>
        <begin position="464"/>
        <end position="479"/>
    </location>
</feature>
<keyword evidence="8" id="KW-0464">Manganese</keyword>
<evidence type="ECO:0000313" key="12">
    <source>
        <dbReference type="Proteomes" id="UP000835052"/>
    </source>
</evidence>
<evidence type="ECO:0000256" key="3">
    <source>
        <dbReference type="ARBA" id="ARBA00022527"/>
    </source>
</evidence>
<feature type="region of interest" description="Disordered" evidence="9">
    <location>
        <begin position="1"/>
        <end position="40"/>
    </location>
</feature>
<evidence type="ECO:0000259" key="10">
    <source>
        <dbReference type="PROSITE" id="PS50011"/>
    </source>
</evidence>
<dbReference type="Gene3D" id="3.30.200.20">
    <property type="entry name" value="Phosphorylase Kinase, domain 1"/>
    <property type="match status" value="1"/>
</dbReference>
<feature type="region of interest" description="Disordered" evidence="9">
    <location>
        <begin position="100"/>
        <end position="124"/>
    </location>
</feature>
<comment type="cofactor">
    <cofactor evidence="2">
        <name>Mg(2+)</name>
        <dbReference type="ChEBI" id="CHEBI:18420"/>
    </cofactor>
</comment>
<dbReference type="SUPFAM" id="SSF56112">
    <property type="entry name" value="Protein kinase-like (PK-like)"/>
    <property type="match status" value="1"/>
</dbReference>
<keyword evidence="5" id="KW-0547">Nucleotide-binding</keyword>
<dbReference type="InterPro" id="IPR000719">
    <property type="entry name" value="Prot_kinase_dom"/>
</dbReference>
<keyword evidence="12" id="KW-1185">Reference proteome</keyword>
<evidence type="ECO:0000256" key="2">
    <source>
        <dbReference type="ARBA" id="ARBA00001946"/>
    </source>
</evidence>
<feature type="region of interest" description="Disordered" evidence="9">
    <location>
        <begin position="676"/>
        <end position="700"/>
    </location>
</feature>
<dbReference type="InterPro" id="IPR008266">
    <property type="entry name" value="Tyr_kinase_AS"/>
</dbReference>
<dbReference type="OrthoDB" id="20134at2759"/>
<dbReference type="PROSITE" id="PS50011">
    <property type="entry name" value="PROTEIN_KINASE_DOM"/>
    <property type="match status" value="1"/>
</dbReference>
<dbReference type="GO" id="GO:0046872">
    <property type="term" value="F:metal ion binding"/>
    <property type="evidence" value="ECO:0007669"/>
    <property type="project" value="UniProtKB-KW"/>
</dbReference>
<dbReference type="AlphaFoldDB" id="A0A8S1HBR9"/>
<feature type="region of interest" description="Disordered" evidence="9">
    <location>
        <begin position="546"/>
        <end position="577"/>
    </location>
</feature>
<feature type="compositionally biased region" description="Low complexity" evidence="9">
    <location>
        <begin position="678"/>
        <end position="689"/>
    </location>
</feature>